<name>A0ABR2FE25_9ROSI</name>
<evidence type="ECO:0000313" key="2">
    <source>
        <dbReference type="EMBL" id="KAK8579176.1"/>
    </source>
</evidence>
<evidence type="ECO:0000256" key="1">
    <source>
        <dbReference type="SAM" id="MobiDB-lite"/>
    </source>
</evidence>
<reference evidence="2 3" key="1">
    <citation type="journal article" date="2024" name="G3 (Bethesda)">
        <title>Genome assembly of Hibiscus sabdariffa L. provides insights into metabolisms of medicinal natural products.</title>
        <authorList>
            <person name="Kim T."/>
        </authorList>
    </citation>
    <scope>NUCLEOTIDE SEQUENCE [LARGE SCALE GENOMIC DNA]</scope>
    <source>
        <strain evidence="2">TK-2024</strain>
        <tissue evidence="2">Old leaves</tissue>
    </source>
</reference>
<keyword evidence="3" id="KW-1185">Reference proteome</keyword>
<proteinExistence type="predicted"/>
<gene>
    <name evidence="2" type="ORF">V6N12_069505</name>
</gene>
<evidence type="ECO:0000313" key="3">
    <source>
        <dbReference type="Proteomes" id="UP001472677"/>
    </source>
</evidence>
<accession>A0ABR2FE25</accession>
<organism evidence="2 3">
    <name type="scientific">Hibiscus sabdariffa</name>
    <name type="common">roselle</name>
    <dbReference type="NCBI Taxonomy" id="183260"/>
    <lineage>
        <taxon>Eukaryota</taxon>
        <taxon>Viridiplantae</taxon>
        <taxon>Streptophyta</taxon>
        <taxon>Embryophyta</taxon>
        <taxon>Tracheophyta</taxon>
        <taxon>Spermatophyta</taxon>
        <taxon>Magnoliopsida</taxon>
        <taxon>eudicotyledons</taxon>
        <taxon>Gunneridae</taxon>
        <taxon>Pentapetalae</taxon>
        <taxon>rosids</taxon>
        <taxon>malvids</taxon>
        <taxon>Malvales</taxon>
        <taxon>Malvaceae</taxon>
        <taxon>Malvoideae</taxon>
        <taxon>Hibiscus</taxon>
    </lineage>
</organism>
<sequence>MAADSLLEQLGHMVSSRNTVKVGALTKLQYGDWIHVTPKKPLYGSFLSRGRIRYHDVGSSSNVPSNDLGKGPAKADPTPEAVLANLRTPLDADLGENMTDDNIVEDLLDIAYVETEPGQCHSVMTVSTHAAHDLLDTSYVGSEEGPNHVTRSALDSATHIRTPVVSAQSASEDRIAEAS</sequence>
<protein>
    <submittedName>
        <fullName evidence="2">Uncharacterized protein</fullName>
    </submittedName>
</protein>
<feature type="region of interest" description="Disordered" evidence="1">
    <location>
        <begin position="57"/>
        <end position="76"/>
    </location>
</feature>
<dbReference type="Proteomes" id="UP001472677">
    <property type="component" value="Unassembled WGS sequence"/>
</dbReference>
<dbReference type="EMBL" id="JBBPBM010000006">
    <property type="protein sequence ID" value="KAK8579176.1"/>
    <property type="molecule type" value="Genomic_DNA"/>
</dbReference>
<comment type="caution">
    <text evidence="2">The sequence shown here is derived from an EMBL/GenBank/DDBJ whole genome shotgun (WGS) entry which is preliminary data.</text>
</comment>